<feature type="region of interest" description="Disordered" evidence="1">
    <location>
        <begin position="193"/>
        <end position="249"/>
    </location>
</feature>
<dbReference type="Proteomes" id="UP000030689">
    <property type="component" value="Unassembled WGS sequence"/>
</dbReference>
<name>V4KX40_EUTSA</name>
<accession>V4KX40</accession>
<dbReference type="STRING" id="72664.V4KX40"/>
<evidence type="ECO:0000313" key="2">
    <source>
        <dbReference type="EMBL" id="ESQ35919.1"/>
    </source>
</evidence>
<feature type="compositionally biased region" description="Basic and acidic residues" evidence="1">
    <location>
        <begin position="193"/>
        <end position="206"/>
    </location>
</feature>
<dbReference type="OMA" id="HVACIPD"/>
<evidence type="ECO:0000256" key="1">
    <source>
        <dbReference type="SAM" id="MobiDB-lite"/>
    </source>
</evidence>
<sequence>MNLPSSTAAPTSVTSTSAADDSGEICEECGSGAWVIHPARVRTVLRFLCTHCLLRKHPQSFCPSCFAFYDSSPPHPSRRVTCYNCLSNTHIVCAGEVNSSTFLCPPCRDPDSFSFFRPIIGTNGSRSIDKSLSEVFLCAAKISASSMNKAVSATRCEAERKGKEAALARKRAREALEDVVKLDDKEKAKSVIPKLKETSVDRDQKPKIAASNGAVKEKESSATTNSGPLKRHCSAVQLTKVKQESDASK</sequence>
<organism evidence="2 3">
    <name type="scientific">Eutrema salsugineum</name>
    <name type="common">Saltwater cress</name>
    <name type="synonym">Sisymbrium salsugineum</name>
    <dbReference type="NCBI Taxonomy" id="72664"/>
    <lineage>
        <taxon>Eukaryota</taxon>
        <taxon>Viridiplantae</taxon>
        <taxon>Streptophyta</taxon>
        <taxon>Embryophyta</taxon>
        <taxon>Tracheophyta</taxon>
        <taxon>Spermatophyta</taxon>
        <taxon>Magnoliopsida</taxon>
        <taxon>eudicotyledons</taxon>
        <taxon>Gunneridae</taxon>
        <taxon>Pentapetalae</taxon>
        <taxon>rosids</taxon>
        <taxon>malvids</taxon>
        <taxon>Brassicales</taxon>
        <taxon>Brassicaceae</taxon>
        <taxon>Eutremeae</taxon>
        <taxon>Eutrema</taxon>
    </lineage>
</organism>
<reference evidence="2 3" key="1">
    <citation type="journal article" date="2013" name="Front. Plant Sci.">
        <title>The Reference Genome of the Halophytic Plant Eutrema salsugineum.</title>
        <authorList>
            <person name="Yang R."/>
            <person name="Jarvis D.E."/>
            <person name="Chen H."/>
            <person name="Beilstein M.A."/>
            <person name="Grimwood J."/>
            <person name="Jenkins J."/>
            <person name="Shu S."/>
            <person name="Prochnik S."/>
            <person name="Xin M."/>
            <person name="Ma C."/>
            <person name="Schmutz J."/>
            <person name="Wing R.A."/>
            <person name="Mitchell-Olds T."/>
            <person name="Schumaker K.S."/>
            <person name="Wang X."/>
        </authorList>
    </citation>
    <scope>NUCLEOTIDE SEQUENCE [LARGE SCALE GENOMIC DNA]</scope>
</reference>
<dbReference type="PANTHER" id="PTHR34451">
    <property type="entry name" value="PHD FINGER FAMILY PROTEIN"/>
    <property type="match status" value="1"/>
</dbReference>
<dbReference type="eggNOG" id="ENOG502S2BS">
    <property type="taxonomic scope" value="Eukaryota"/>
</dbReference>
<gene>
    <name evidence="2" type="ORF">EUTSA_v10008580mg</name>
</gene>
<protein>
    <submittedName>
        <fullName evidence="2">Uncharacterized protein</fullName>
    </submittedName>
</protein>
<keyword evidence="3" id="KW-1185">Reference proteome</keyword>
<dbReference type="OrthoDB" id="692041at2759"/>
<evidence type="ECO:0000313" key="3">
    <source>
        <dbReference type="Proteomes" id="UP000030689"/>
    </source>
</evidence>
<dbReference type="EMBL" id="KI517683">
    <property type="protein sequence ID" value="ESQ35919.1"/>
    <property type="molecule type" value="Genomic_DNA"/>
</dbReference>
<dbReference type="Gramene" id="ESQ35919">
    <property type="protein sequence ID" value="ESQ35919"/>
    <property type="gene ID" value="EUTSA_v10008580mg"/>
</dbReference>
<dbReference type="PANTHER" id="PTHR34451:SF15">
    <property type="entry name" value="PHD-TYPE DOMAIN-CONTAINING PROTEIN"/>
    <property type="match status" value="1"/>
</dbReference>
<dbReference type="KEGG" id="eus:EUTSA_v10008580mg"/>
<dbReference type="AlphaFoldDB" id="V4KX40"/>
<proteinExistence type="predicted"/>